<evidence type="ECO:0000256" key="5">
    <source>
        <dbReference type="ARBA" id="ARBA00023163"/>
    </source>
</evidence>
<evidence type="ECO:0000256" key="2">
    <source>
        <dbReference type="ARBA" id="ARBA00022679"/>
    </source>
</evidence>
<feature type="domain" description="CXC" evidence="7">
    <location>
        <begin position="340"/>
        <end position="449"/>
    </location>
</feature>
<proteinExistence type="predicted"/>
<dbReference type="Proteomes" id="UP000307440">
    <property type="component" value="Unassembled WGS sequence"/>
</dbReference>
<evidence type="ECO:0000313" key="8">
    <source>
        <dbReference type="EMBL" id="TFK19304.1"/>
    </source>
</evidence>
<keyword evidence="9" id="KW-1185">Reference proteome</keyword>
<sequence length="670" mass="75934">MMDTGRVDTREYELRATVRDIYEELLEWDRQYSTKTLQGLQCQYEPVPTLPKGKRKVSDTQKGSGSEVFSMETFDKQANTQLVADKMKMDVKFAPVPRYESCTPVSRNIVVGDDSDHMPFSPYSDDPKFAFEPYHEEHKYFEWQKRHLDPDLEMLAIETISRLHLSPEELDDIEIDGLKPQPGITRVSQRRDYPEMPQGWSGALPYNPPHVEAAPSEILRNITRYFCNNPNCLTGYCDSHSDELPDIPLSLPTVASDALNNAATDPCGEDCFLLDFSTRPINDPWDATDIELLQLLFETSPDAMPCDLSVICRKPCYQVLKRRKDYLISLDSARSDRPTKRPLPPRFNDHDPTRYTPNIPCGHDGPCNAMSDCPCWNNDAHCTLSCRCDKKCLRQRKGCTCSATRKGRKCSSTRCSCFEAHLECDPRICIGCCARDSHDPTSCRNVYIQQGLWKATEVSPTDWGLGLFLLEDADEGDMIMEYTGELIFEPTTRSRDHVVSHRGRGYLFQLNSTMSIDSSYVGNASRYINHNKNANCRANIRLVNGEHRIGVFATKPLKKGTEVLFDYGPSFFQTKGAEPQKPQKPEDQEIQEIKKKRLKRNPRGYEVDAHGVTLSHRSLDEKDVPMQMEKEGPVTEAVVDGWRTEGEGVLLVSSIASSVVSQSHARQSEG</sequence>
<dbReference type="GO" id="GO:0031507">
    <property type="term" value="P:heterochromatin formation"/>
    <property type="evidence" value="ECO:0007669"/>
    <property type="project" value="TreeGrafter"/>
</dbReference>
<dbReference type="InterPro" id="IPR001214">
    <property type="entry name" value="SET_dom"/>
</dbReference>
<accession>A0A5C3KH55</accession>
<name>A0A5C3KH55_COPMA</name>
<organism evidence="8 9">
    <name type="scientific">Coprinopsis marcescibilis</name>
    <name type="common">Agaric fungus</name>
    <name type="synonym">Psathyrella marcescibilis</name>
    <dbReference type="NCBI Taxonomy" id="230819"/>
    <lineage>
        <taxon>Eukaryota</taxon>
        <taxon>Fungi</taxon>
        <taxon>Dikarya</taxon>
        <taxon>Basidiomycota</taxon>
        <taxon>Agaricomycotina</taxon>
        <taxon>Agaricomycetes</taxon>
        <taxon>Agaricomycetidae</taxon>
        <taxon>Agaricales</taxon>
        <taxon>Agaricineae</taxon>
        <taxon>Psathyrellaceae</taxon>
        <taxon>Coprinopsis</taxon>
    </lineage>
</organism>
<evidence type="ECO:0000256" key="1">
    <source>
        <dbReference type="ARBA" id="ARBA00022603"/>
    </source>
</evidence>
<dbReference type="Gene3D" id="2.170.270.10">
    <property type="entry name" value="SET domain"/>
    <property type="match status" value="1"/>
</dbReference>
<dbReference type="PROSITE" id="PS51633">
    <property type="entry name" value="CXC"/>
    <property type="match status" value="1"/>
</dbReference>
<dbReference type="PROSITE" id="PS50280">
    <property type="entry name" value="SET"/>
    <property type="match status" value="1"/>
</dbReference>
<gene>
    <name evidence="8" type="ORF">FA15DRAFT_697617</name>
</gene>
<dbReference type="GO" id="GO:0046976">
    <property type="term" value="F:histone H3K27 methyltransferase activity"/>
    <property type="evidence" value="ECO:0007669"/>
    <property type="project" value="TreeGrafter"/>
</dbReference>
<dbReference type="Pfam" id="PF00856">
    <property type="entry name" value="SET"/>
    <property type="match status" value="1"/>
</dbReference>
<dbReference type="OrthoDB" id="6141102at2759"/>
<dbReference type="SUPFAM" id="SSF82199">
    <property type="entry name" value="SET domain"/>
    <property type="match status" value="1"/>
</dbReference>
<dbReference type="GO" id="GO:0035098">
    <property type="term" value="C:ESC/E(Z) complex"/>
    <property type="evidence" value="ECO:0007669"/>
    <property type="project" value="TreeGrafter"/>
</dbReference>
<evidence type="ECO:0000256" key="3">
    <source>
        <dbReference type="ARBA" id="ARBA00022691"/>
    </source>
</evidence>
<reference evidence="8 9" key="1">
    <citation type="journal article" date="2019" name="Nat. Ecol. Evol.">
        <title>Megaphylogeny resolves global patterns of mushroom evolution.</title>
        <authorList>
            <person name="Varga T."/>
            <person name="Krizsan K."/>
            <person name="Foldi C."/>
            <person name="Dima B."/>
            <person name="Sanchez-Garcia M."/>
            <person name="Sanchez-Ramirez S."/>
            <person name="Szollosi G.J."/>
            <person name="Szarkandi J.G."/>
            <person name="Papp V."/>
            <person name="Albert L."/>
            <person name="Andreopoulos W."/>
            <person name="Angelini C."/>
            <person name="Antonin V."/>
            <person name="Barry K.W."/>
            <person name="Bougher N.L."/>
            <person name="Buchanan P."/>
            <person name="Buyck B."/>
            <person name="Bense V."/>
            <person name="Catcheside P."/>
            <person name="Chovatia M."/>
            <person name="Cooper J."/>
            <person name="Damon W."/>
            <person name="Desjardin D."/>
            <person name="Finy P."/>
            <person name="Geml J."/>
            <person name="Haridas S."/>
            <person name="Hughes K."/>
            <person name="Justo A."/>
            <person name="Karasinski D."/>
            <person name="Kautmanova I."/>
            <person name="Kiss B."/>
            <person name="Kocsube S."/>
            <person name="Kotiranta H."/>
            <person name="LaButti K.M."/>
            <person name="Lechner B.E."/>
            <person name="Liimatainen K."/>
            <person name="Lipzen A."/>
            <person name="Lukacs Z."/>
            <person name="Mihaltcheva S."/>
            <person name="Morgado L.N."/>
            <person name="Niskanen T."/>
            <person name="Noordeloos M.E."/>
            <person name="Ohm R.A."/>
            <person name="Ortiz-Santana B."/>
            <person name="Ovrebo C."/>
            <person name="Racz N."/>
            <person name="Riley R."/>
            <person name="Savchenko A."/>
            <person name="Shiryaev A."/>
            <person name="Soop K."/>
            <person name="Spirin V."/>
            <person name="Szebenyi C."/>
            <person name="Tomsovsky M."/>
            <person name="Tulloss R.E."/>
            <person name="Uehling J."/>
            <person name="Grigoriev I.V."/>
            <person name="Vagvolgyi C."/>
            <person name="Papp T."/>
            <person name="Martin F.M."/>
            <person name="Miettinen O."/>
            <person name="Hibbett D.S."/>
            <person name="Nagy L.G."/>
        </authorList>
    </citation>
    <scope>NUCLEOTIDE SEQUENCE [LARGE SCALE GENOMIC DNA]</scope>
    <source>
        <strain evidence="8 9">CBS 121175</strain>
    </source>
</reference>
<dbReference type="GO" id="GO:0032259">
    <property type="term" value="P:methylation"/>
    <property type="evidence" value="ECO:0007669"/>
    <property type="project" value="UniProtKB-KW"/>
</dbReference>
<keyword evidence="5" id="KW-0804">Transcription</keyword>
<dbReference type="AlphaFoldDB" id="A0A5C3KH55"/>
<dbReference type="STRING" id="230819.A0A5C3KH55"/>
<keyword evidence="2" id="KW-0808">Transferase</keyword>
<evidence type="ECO:0000256" key="4">
    <source>
        <dbReference type="ARBA" id="ARBA00023015"/>
    </source>
</evidence>
<evidence type="ECO:0000259" key="7">
    <source>
        <dbReference type="PROSITE" id="PS51633"/>
    </source>
</evidence>
<dbReference type="InterPro" id="IPR045318">
    <property type="entry name" value="EZH1/2-like"/>
</dbReference>
<dbReference type="PANTHER" id="PTHR45747">
    <property type="entry name" value="HISTONE-LYSINE N-METHYLTRANSFERASE E(Z)"/>
    <property type="match status" value="1"/>
</dbReference>
<feature type="domain" description="SET" evidence="6">
    <location>
        <begin position="454"/>
        <end position="568"/>
    </location>
</feature>
<keyword evidence="1" id="KW-0489">Methyltransferase</keyword>
<dbReference type="InterPro" id="IPR046341">
    <property type="entry name" value="SET_dom_sf"/>
</dbReference>
<evidence type="ECO:0000259" key="6">
    <source>
        <dbReference type="PROSITE" id="PS50280"/>
    </source>
</evidence>
<protein>
    <submittedName>
        <fullName evidence="8">SET domain-containing protein</fullName>
    </submittedName>
</protein>
<dbReference type="GO" id="GO:0003682">
    <property type="term" value="F:chromatin binding"/>
    <property type="evidence" value="ECO:0007669"/>
    <property type="project" value="TreeGrafter"/>
</dbReference>
<keyword evidence="4" id="KW-0805">Transcription regulation</keyword>
<evidence type="ECO:0000313" key="9">
    <source>
        <dbReference type="Proteomes" id="UP000307440"/>
    </source>
</evidence>
<dbReference type="EMBL" id="ML210348">
    <property type="protein sequence ID" value="TFK19304.1"/>
    <property type="molecule type" value="Genomic_DNA"/>
</dbReference>
<dbReference type="PANTHER" id="PTHR45747:SF4">
    <property type="entry name" value="HISTONE-LYSINE N-METHYLTRANSFERASE E(Z)"/>
    <property type="match status" value="1"/>
</dbReference>
<dbReference type="InterPro" id="IPR026489">
    <property type="entry name" value="CXC_dom"/>
</dbReference>
<keyword evidence="3" id="KW-0949">S-adenosyl-L-methionine</keyword>
<dbReference type="SMART" id="SM00317">
    <property type="entry name" value="SET"/>
    <property type="match status" value="1"/>
</dbReference>